<name>A0A7D3VTH9_ACTVE</name>
<dbReference type="InterPro" id="IPR036890">
    <property type="entry name" value="HATPase_C_sf"/>
</dbReference>
<keyword evidence="1" id="KW-0808">Transferase</keyword>
<keyword evidence="5" id="KW-1185">Reference proteome</keyword>
<evidence type="ECO:0000256" key="2">
    <source>
        <dbReference type="SAM" id="MobiDB-lite"/>
    </source>
</evidence>
<feature type="region of interest" description="Disordered" evidence="2">
    <location>
        <begin position="1"/>
        <end position="21"/>
    </location>
</feature>
<dbReference type="CDD" id="cd16936">
    <property type="entry name" value="HATPase_RsbW-like"/>
    <property type="match status" value="1"/>
</dbReference>
<dbReference type="Gene3D" id="3.30.565.10">
    <property type="entry name" value="Histidine kinase-like ATPase, C-terminal domain"/>
    <property type="match status" value="1"/>
</dbReference>
<dbReference type="AlphaFoldDB" id="A0A7D3VTH9"/>
<sequence>MSGEHHTIELPSTLATPHPAAHGVTTIDGPAPVLLGEVTLPAERSSVPRARAFGRAVLASAGAAHVRDDAEVLVSELVTAAVRQAGGAGSPLTLRLLRTGPRLRIEVHDRGAALPHPAPVDLMEETGRAWFLVAVMADRHGTDLAATGKTVWCELRAWPDERRAH</sequence>
<dbReference type="PANTHER" id="PTHR35526:SF3">
    <property type="entry name" value="ANTI-SIGMA-F FACTOR RSBW"/>
    <property type="match status" value="1"/>
</dbReference>
<dbReference type="PANTHER" id="PTHR35526">
    <property type="entry name" value="ANTI-SIGMA-F FACTOR RSBW-RELATED"/>
    <property type="match status" value="1"/>
</dbReference>
<feature type="domain" description="Histidine kinase/HSP90-like ATPase" evidence="3">
    <location>
        <begin position="40"/>
        <end position="152"/>
    </location>
</feature>
<evidence type="ECO:0000313" key="5">
    <source>
        <dbReference type="Proteomes" id="UP000501240"/>
    </source>
</evidence>
<dbReference type="RefSeq" id="WP_173096419.1">
    <property type="nucleotide sequence ID" value="NZ_CP053892.1"/>
</dbReference>
<reference evidence="4 5" key="1">
    <citation type="submission" date="2020-05" db="EMBL/GenBank/DDBJ databases">
        <title>Actinomadura verrucosospora NRRL-B18236 (PFL_A860) Genome sequencing and assembly.</title>
        <authorList>
            <person name="Samborskyy M."/>
        </authorList>
    </citation>
    <scope>NUCLEOTIDE SEQUENCE [LARGE SCALE GENOMIC DNA]</scope>
    <source>
        <strain evidence="4 5">NRRL:B18236</strain>
    </source>
</reference>
<evidence type="ECO:0000313" key="4">
    <source>
        <dbReference type="EMBL" id="QKG22270.1"/>
    </source>
</evidence>
<dbReference type="EMBL" id="CP053892">
    <property type="protein sequence ID" value="QKG22270.1"/>
    <property type="molecule type" value="Genomic_DNA"/>
</dbReference>
<proteinExistence type="predicted"/>
<dbReference type="InterPro" id="IPR003594">
    <property type="entry name" value="HATPase_dom"/>
</dbReference>
<evidence type="ECO:0000256" key="1">
    <source>
        <dbReference type="ARBA" id="ARBA00022527"/>
    </source>
</evidence>
<dbReference type="InterPro" id="IPR050267">
    <property type="entry name" value="Anti-sigma-factor_SerPK"/>
</dbReference>
<organism evidence="4 5">
    <name type="scientific">Actinomadura verrucosospora</name>
    <dbReference type="NCBI Taxonomy" id="46165"/>
    <lineage>
        <taxon>Bacteria</taxon>
        <taxon>Bacillati</taxon>
        <taxon>Actinomycetota</taxon>
        <taxon>Actinomycetes</taxon>
        <taxon>Streptosporangiales</taxon>
        <taxon>Thermomonosporaceae</taxon>
        <taxon>Actinomadura</taxon>
    </lineage>
</organism>
<protein>
    <submittedName>
        <fullName evidence="4">Magnesium or manganese-dependent protein phosphatase</fullName>
    </submittedName>
</protein>
<evidence type="ECO:0000259" key="3">
    <source>
        <dbReference type="Pfam" id="PF13581"/>
    </source>
</evidence>
<dbReference type="Pfam" id="PF13581">
    <property type="entry name" value="HATPase_c_2"/>
    <property type="match status" value="1"/>
</dbReference>
<accession>A0A7D3VTH9</accession>
<keyword evidence="1" id="KW-0418">Kinase</keyword>
<gene>
    <name evidence="4" type="ORF">ACTIVE_3908</name>
</gene>
<dbReference type="GO" id="GO:0004674">
    <property type="term" value="F:protein serine/threonine kinase activity"/>
    <property type="evidence" value="ECO:0007669"/>
    <property type="project" value="UniProtKB-KW"/>
</dbReference>
<keyword evidence="1" id="KW-0723">Serine/threonine-protein kinase</keyword>
<dbReference type="Proteomes" id="UP000501240">
    <property type="component" value="Chromosome"/>
</dbReference>